<organism evidence="1">
    <name type="scientific">Siphoviridae sp. ctLqe90</name>
    <dbReference type="NCBI Taxonomy" id="2825456"/>
    <lineage>
        <taxon>Viruses</taxon>
        <taxon>Duplodnaviria</taxon>
        <taxon>Heunggongvirae</taxon>
        <taxon>Uroviricota</taxon>
        <taxon>Caudoviricetes</taxon>
    </lineage>
</organism>
<evidence type="ECO:0000313" key="1">
    <source>
        <dbReference type="EMBL" id="DAE13415.1"/>
    </source>
</evidence>
<dbReference type="EMBL" id="BK015564">
    <property type="protein sequence ID" value="DAE13415.1"/>
    <property type="molecule type" value="Genomic_DNA"/>
</dbReference>
<sequence>MTNTGDYHPVKGYCNEKGIPCEYANIRGYCGLTACLKHNSVQLNNTSDFSLNFSRSEKSKMFVKFEPKEFNMEKNYDDTVNLNFTLPVVNQDSNEETGTLKVKIPRAKYEFEEGGIKISVLKSE</sequence>
<proteinExistence type="predicted"/>
<protein>
    <submittedName>
        <fullName evidence="1">Uncharacterized protein</fullName>
    </submittedName>
</protein>
<reference evidence="1" key="1">
    <citation type="journal article" date="2021" name="Proc. Natl. Acad. Sci. U.S.A.">
        <title>A Catalog of Tens of Thousands of Viruses from Human Metagenomes Reveals Hidden Associations with Chronic Diseases.</title>
        <authorList>
            <person name="Tisza M.J."/>
            <person name="Buck C.B."/>
        </authorList>
    </citation>
    <scope>NUCLEOTIDE SEQUENCE</scope>
    <source>
        <strain evidence="1">CtLqe90</strain>
    </source>
</reference>
<name>A0A8S5Q262_9CAUD</name>
<accession>A0A8S5Q262</accession>